<dbReference type="Proteomes" id="UP000692954">
    <property type="component" value="Unassembled WGS sequence"/>
</dbReference>
<gene>
    <name evidence="1" type="ORF">PSON_ATCC_30995.1.T1010024</name>
</gene>
<dbReference type="EMBL" id="CAJJDN010000101">
    <property type="protein sequence ID" value="CAD8112495.1"/>
    <property type="molecule type" value="Genomic_DNA"/>
</dbReference>
<comment type="caution">
    <text evidence="1">The sequence shown here is derived from an EMBL/GenBank/DDBJ whole genome shotgun (WGS) entry which is preliminary data.</text>
</comment>
<dbReference type="AlphaFoldDB" id="A0A8S1QBD4"/>
<proteinExistence type="predicted"/>
<evidence type="ECO:0000313" key="2">
    <source>
        <dbReference type="Proteomes" id="UP000692954"/>
    </source>
</evidence>
<reference evidence="1" key="1">
    <citation type="submission" date="2021-01" db="EMBL/GenBank/DDBJ databases">
        <authorList>
            <consortium name="Genoscope - CEA"/>
            <person name="William W."/>
        </authorList>
    </citation>
    <scope>NUCLEOTIDE SEQUENCE</scope>
</reference>
<evidence type="ECO:0000313" key="1">
    <source>
        <dbReference type="EMBL" id="CAD8112495.1"/>
    </source>
</evidence>
<name>A0A8S1QBD4_9CILI</name>
<organism evidence="1 2">
    <name type="scientific">Paramecium sonneborni</name>
    <dbReference type="NCBI Taxonomy" id="65129"/>
    <lineage>
        <taxon>Eukaryota</taxon>
        <taxon>Sar</taxon>
        <taxon>Alveolata</taxon>
        <taxon>Ciliophora</taxon>
        <taxon>Intramacronucleata</taxon>
        <taxon>Oligohymenophorea</taxon>
        <taxon>Peniculida</taxon>
        <taxon>Parameciidae</taxon>
        <taxon>Paramecium</taxon>
    </lineage>
</organism>
<protein>
    <submittedName>
        <fullName evidence="1">Uncharacterized protein</fullName>
    </submittedName>
</protein>
<accession>A0A8S1QBD4</accession>
<keyword evidence="2" id="KW-1185">Reference proteome</keyword>
<sequence>MIEEQPKKKKNADCQSLFQEQWVKEKLYIKLISAIFLLKGKKVESNRRKQIKKIIELIKLIRMHKFKIINYLTKIYKENS</sequence>